<keyword evidence="1" id="KW-0812">Transmembrane</keyword>
<feature type="transmembrane region" description="Helical" evidence="1">
    <location>
        <begin position="168"/>
        <end position="184"/>
    </location>
</feature>
<evidence type="ECO:0000313" key="3">
    <source>
        <dbReference type="Proteomes" id="UP000032874"/>
    </source>
</evidence>
<comment type="caution">
    <text evidence="2">The sequence shown here is derived from an EMBL/GenBank/DDBJ whole genome shotgun (WGS) entry which is preliminary data.</text>
</comment>
<name>A0A093TZU5_9GAMM</name>
<dbReference type="AlphaFoldDB" id="A0A093TZU5"/>
<feature type="transmembrane region" description="Helical" evidence="1">
    <location>
        <begin position="138"/>
        <end position="162"/>
    </location>
</feature>
<gene>
    <name evidence="2" type="ORF">KP22_18835</name>
</gene>
<dbReference type="eggNOG" id="COG4648">
    <property type="taxonomic scope" value="Bacteria"/>
</dbReference>
<reference evidence="2 3" key="1">
    <citation type="submission" date="2014-08" db="EMBL/GenBank/DDBJ databases">
        <title>Genome sequences of NCPPB Pectobacterium isolates.</title>
        <authorList>
            <person name="Glover R.H."/>
            <person name="Sapp M."/>
            <person name="Elphinstone J."/>
        </authorList>
    </citation>
    <scope>NUCLEOTIDE SEQUENCE [LARGE SCALE GENOMIC DNA]</scope>
    <source>
        <strain evidence="2 3">NCPPB 2795</strain>
    </source>
</reference>
<keyword evidence="1" id="KW-0472">Membrane</keyword>
<protein>
    <submittedName>
        <fullName evidence="2">DNA gyrase subunit B</fullName>
    </submittedName>
</protein>
<feature type="transmembrane region" description="Helical" evidence="1">
    <location>
        <begin position="31"/>
        <end position="47"/>
    </location>
</feature>
<dbReference type="STRING" id="55207.KP22_18835"/>
<evidence type="ECO:0000256" key="1">
    <source>
        <dbReference type="SAM" id="Phobius"/>
    </source>
</evidence>
<feature type="transmembrane region" description="Helical" evidence="1">
    <location>
        <begin position="87"/>
        <end position="110"/>
    </location>
</feature>
<accession>A0A093TZU5</accession>
<dbReference type="EMBL" id="JQHM01000015">
    <property type="protein sequence ID" value="KFX01498.1"/>
    <property type="molecule type" value="Genomic_DNA"/>
</dbReference>
<keyword evidence="1" id="KW-1133">Transmembrane helix</keyword>
<dbReference type="Proteomes" id="UP000032874">
    <property type="component" value="Unassembled WGS sequence"/>
</dbReference>
<organism evidence="2 3">
    <name type="scientific">Pectobacterium betavasculorum</name>
    <dbReference type="NCBI Taxonomy" id="55207"/>
    <lineage>
        <taxon>Bacteria</taxon>
        <taxon>Pseudomonadati</taxon>
        <taxon>Pseudomonadota</taxon>
        <taxon>Gammaproteobacteria</taxon>
        <taxon>Enterobacterales</taxon>
        <taxon>Pectobacteriaceae</taxon>
        <taxon>Pectobacterium</taxon>
    </lineage>
</organism>
<evidence type="ECO:0000313" key="2">
    <source>
        <dbReference type="EMBL" id="KFX01498.1"/>
    </source>
</evidence>
<proteinExistence type="predicted"/>
<feature type="transmembrane region" description="Helical" evidence="1">
    <location>
        <begin position="59"/>
        <end position="81"/>
    </location>
</feature>
<sequence>MMRVLISSLNILVTLAWPFLAWFSITHPEHRWLLAVLALMFVLRFATLRDESTLFANNVFKGTALWLAAMGGALSVASLLLRDGGWLLWYPVAVNGVMLMLFGGSLYSGMPLVERLARLREPELPEQAISYTRRVTKVWCWFFIFNGSIAVLTCLVGNLHWWTLWNGAISYVLMGLLMGGEWLIRQRLRKRV</sequence>